<dbReference type="InterPro" id="IPR004843">
    <property type="entry name" value="Calcineurin-like_PHP"/>
</dbReference>
<keyword evidence="8" id="KW-0235">DNA replication</keyword>
<keyword evidence="12" id="KW-1185">Reference proteome</keyword>
<keyword evidence="5 8" id="KW-0378">Hydrolase</keyword>
<reference evidence="11 12" key="1">
    <citation type="submission" date="2023-06" db="EMBL/GenBank/DDBJ databases">
        <title>Five Gram-positive bacteria isolated from mangrove sediments in Shenzhen, Guangdong, China.</title>
        <authorList>
            <person name="Yu S."/>
            <person name="Zheng W."/>
            <person name="Huang Y."/>
        </authorList>
    </citation>
    <scope>NUCLEOTIDE SEQUENCE [LARGE SCALE GENOMIC DNA]</scope>
    <source>
        <strain evidence="11 12">SaN35-3</strain>
    </source>
</reference>
<evidence type="ECO:0000256" key="6">
    <source>
        <dbReference type="ARBA" id="ARBA00022839"/>
    </source>
</evidence>
<dbReference type="InterPro" id="IPR026843">
    <property type="entry name" value="SbcD_C"/>
</dbReference>
<evidence type="ECO:0000256" key="5">
    <source>
        <dbReference type="ARBA" id="ARBA00022801"/>
    </source>
</evidence>
<evidence type="ECO:0000259" key="10">
    <source>
        <dbReference type="Pfam" id="PF12320"/>
    </source>
</evidence>
<dbReference type="SUPFAM" id="SSF56300">
    <property type="entry name" value="Metallo-dependent phosphatases"/>
    <property type="match status" value="1"/>
</dbReference>
<evidence type="ECO:0000256" key="7">
    <source>
        <dbReference type="ARBA" id="ARBA00023172"/>
    </source>
</evidence>
<dbReference type="CDD" id="cd00840">
    <property type="entry name" value="MPP_Mre11_N"/>
    <property type="match status" value="1"/>
</dbReference>
<dbReference type="PANTHER" id="PTHR30337">
    <property type="entry name" value="COMPONENT OF ATP-DEPENDENT DSDNA EXONUCLEASE"/>
    <property type="match status" value="1"/>
</dbReference>
<feature type="domain" description="Nuclease SbcCD subunit D C-terminal" evidence="10">
    <location>
        <begin position="276"/>
        <end position="365"/>
    </location>
</feature>
<dbReference type="RefSeq" id="WP_226538702.1">
    <property type="nucleotide sequence ID" value="NZ_CP129013.1"/>
</dbReference>
<evidence type="ECO:0000256" key="4">
    <source>
        <dbReference type="ARBA" id="ARBA00022722"/>
    </source>
</evidence>
<name>A0ABY9JZ40_9BACI</name>
<protein>
    <recommendedName>
        <fullName evidence="3 8">Nuclease SbcCD subunit D</fullName>
    </recommendedName>
</protein>
<sequence length="395" mass="44586">MRVLHTADWHLGKTLEGRSRLNEQEQFIDELVTIVKEEKVDVVLMAGDAFDTVNPPARAEQLFYESLSRLADGGKRSVAVIAGNHDNPERLIAASPLIHQQNIHLIGFPCLDVVNIAVPKKNQMMKLAALAYPSEARLQDVLSEDHEEILMRDNYDQKVREIFQMMEQSFSDDTVNFAMSHIYVQGGSSSDSERPIEVGGAYTVAATSLPKTAQYTALGHLHRPQQIKRSHTMSRYSGSPLAYSFSEAGYAKSVSIIDIDPKGTPDLKEVPLSSGKPLVIWKPQNGLKEAFQWIEEGKDQQAWVDLELHLTESLALEDIQRLRKNHPGIIHIRPIFTEEKEIHNQKRVSDLPIDQVFARFYKKQTGGAEPSQELINLFIELIDSDEYEGEKNEAY</sequence>
<feature type="domain" description="Calcineurin-like phosphoesterase" evidence="9">
    <location>
        <begin position="1"/>
        <end position="223"/>
    </location>
</feature>
<evidence type="ECO:0000259" key="9">
    <source>
        <dbReference type="Pfam" id="PF00149"/>
    </source>
</evidence>
<comment type="function">
    <text evidence="8">SbcCD cleaves DNA hairpin structures. These structures can inhibit DNA replication and are intermediates in certain DNA recombination reactions. The complex acts as a 3'-&gt;5' double strand exonuclease that can open hairpins. It also has a 5' single-strand endonuclease activity.</text>
</comment>
<dbReference type="InterPro" id="IPR029052">
    <property type="entry name" value="Metallo-depent_PP-like"/>
</dbReference>
<dbReference type="Pfam" id="PF12320">
    <property type="entry name" value="SbcD_C"/>
    <property type="match status" value="1"/>
</dbReference>
<dbReference type="InterPro" id="IPR050535">
    <property type="entry name" value="DNA_Repair-Maintenance_Comp"/>
</dbReference>
<keyword evidence="8" id="KW-0255">Endonuclease</keyword>
<comment type="subunit">
    <text evidence="2 8">Heterodimer of SbcC and SbcD.</text>
</comment>
<accession>A0ABY9JZ40</accession>
<keyword evidence="6 8" id="KW-0269">Exonuclease</keyword>
<evidence type="ECO:0000313" key="12">
    <source>
        <dbReference type="Proteomes" id="UP001197974"/>
    </source>
</evidence>
<dbReference type="PANTHER" id="PTHR30337:SF0">
    <property type="entry name" value="NUCLEASE SBCCD SUBUNIT D"/>
    <property type="match status" value="1"/>
</dbReference>
<dbReference type="InterPro" id="IPR004593">
    <property type="entry name" value="SbcD"/>
</dbReference>
<evidence type="ECO:0000256" key="3">
    <source>
        <dbReference type="ARBA" id="ARBA00013365"/>
    </source>
</evidence>
<dbReference type="Proteomes" id="UP001197974">
    <property type="component" value="Chromosome"/>
</dbReference>
<keyword evidence="7 8" id="KW-0233">DNA recombination</keyword>
<dbReference type="EMBL" id="CP129013">
    <property type="protein sequence ID" value="WLR42901.1"/>
    <property type="molecule type" value="Genomic_DNA"/>
</dbReference>
<evidence type="ECO:0000256" key="2">
    <source>
        <dbReference type="ARBA" id="ARBA00011322"/>
    </source>
</evidence>
<evidence type="ECO:0000256" key="1">
    <source>
        <dbReference type="ARBA" id="ARBA00010555"/>
    </source>
</evidence>
<evidence type="ECO:0000256" key="8">
    <source>
        <dbReference type="RuleBase" id="RU363069"/>
    </source>
</evidence>
<dbReference type="InterPro" id="IPR041796">
    <property type="entry name" value="Mre11_N"/>
</dbReference>
<keyword evidence="4 8" id="KW-0540">Nuclease</keyword>
<evidence type="ECO:0000313" key="11">
    <source>
        <dbReference type="EMBL" id="WLR42901.1"/>
    </source>
</evidence>
<dbReference type="NCBIfam" id="TIGR00619">
    <property type="entry name" value="sbcd"/>
    <property type="match status" value="1"/>
</dbReference>
<dbReference type="Pfam" id="PF00149">
    <property type="entry name" value="Metallophos"/>
    <property type="match status" value="1"/>
</dbReference>
<organism evidence="11 12">
    <name type="scientific">Bacillus carboniphilus</name>
    <dbReference type="NCBI Taxonomy" id="86663"/>
    <lineage>
        <taxon>Bacteria</taxon>
        <taxon>Bacillati</taxon>
        <taxon>Bacillota</taxon>
        <taxon>Bacilli</taxon>
        <taxon>Bacillales</taxon>
        <taxon>Bacillaceae</taxon>
        <taxon>Bacillus</taxon>
    </lineage>
</organism>
<dbReference type="Gene3D" id="3.60.21.10">
    <property type="match status" value="1"/>
</dbReference>
<gene>
    <name evidence="8" type="primary">sbcD</name>
    <name evidence="11" type="ORF">LC087_01300</name>
</gene>
<dbReference type="GO" id="GO:0004527">
    <property type="term" value="F:exonuclease activity"/>
    <property type="evidence" value="ECO:0007669"/>
    <property type="project" value="UniProtKB-KW"/>
</dbReference>
<comment type="similarity">
    <text evidence="1 8">Belongs to the SbcD family.</text>
</comment>
<proteinExistence type="inferred from homology"/>